<keyword evidence="1" id="KW-0812">Transmembrane</keyword>
<evidence type="ECO:0000313" key="4">
    <source>
        <dbReference type="Proteomes" id="UP001500920"/>
    </source>
</evidence>
<keyword evidence="1" id="KW-0472">Membrane</keyword>
<dbReference type="InterPro" id="IPR002881">
    <property type="entry name" value="DUF58"/>
</dbReference>
<dbReference type="Proteomes" id="UP001500920">
    <property type="component" value="Unassembled WGS sequence"/>
</dbReference>
<evidence type="ECO:0000313" key="3">
    <source>
        <dbReference type="EMBL" id="GAA3713350.1"/>
    </source>
</evidence>
<feature type="transmembrane region" description="Helical" evidence="1">
    <location>
        <begin position="36"/>
        <end position="55"/>
    </location>
</feature>
<sequence>MKFKADFKDSRAMSFFIGAAIILFLLNVFYTINLNAMLIASLGLFISFALLNHLYETHMPKKLKVEIIDKEMRMYKSQGGKMRIKIVQEGMLPILDGQLSITARDNIRFDEEHNNGTRHHTMTSVRFTVMPRSSTVIEIPFVGHARGVSKIIGARMEIPRIFGFSTFELKQSGTVNHEIIVYPDRYATHNDQMATPPIQGSFQQKNALFNDPMLTTGTREYLPQDSMRDIHWKASARTGGLQTKRYEKTTKVTWMILINLQSDVSYMPPENIETIFEKIAFITSQAAENGIPYKIISNMVTFDNRSFFSLEEGSGARHYKRTLEALSRINTVTYTVPFERFLKHVRLHEEIPAHVIFTGKADAAIEAELSMFRAKGAHIFQLDTHGVAPFEAHGVRGVSV</sequence>
<keyword evidence="1" id="KW-1133">Transmembrane helix</keyword>
<reference evidence="4" key="1">
    <citation type="journal article" date="2019" name="Int. J. Syst. Evol. Microbiol.">
        <title>The Global Catalogue of Microorganisms (GCM) 10K type strain sequencing project: providing services to taxonomists for standard genome sequencing and annotation.</title>
        <authorList>
            <consortium name="The Broad Institute Genomics Platform"/>
            <consortium name="The Broad Institute Genome Sequencing Center for Infectious Disease"/>
            <person name="Wu L."/>
            <person name="Ma J."/>
        </authorList>
    </citation>
    <scope>NUCLEOTIDE SEQUENCE [LARGE SCALE GENOMIC DNA]</scope>
    <source>
        <strain evidence="4">JCM 16981</strain>
    </source>
</reference>
<feature type="transmembrane region" description="Helical" evidence="1">
    <location>
        <begin position="12"/>
        <end position="30"/>
    </location>
</feature>
<protein>
    <submittedName>
        <fullName evidence="3">DUF58 domain-containing protein</fullName>
    </submittedName>
</protein>
<organism evidence="3 4">
    <name type="scientific">Salinicoccus jeotgali</name>
    <dbReference type="NCBI Taxonomy" id="381634"/>
    <lineage>
        <taxon>Bacteria</taxon>
        <taxon>Bacillati</taxon>
        <taxon>Bacillota</taxon>
        <taxon>Bacilli</taxon>
        <taxon>Bacillales</taxon>
        <taxon>Staphylococcaceae</taxon>
        <taxon>Salinicoccus</taxon>
    </lineage>
</organism>
<name>A0ABP7E2B1_9STAP</name>
<keyword evidence="4" id="KW-1185">Reference proteome</keyword>
<dbReference type="PANTHER" id="PTHR34351:SF2">
    <property type="entry name" value="DUF58 DOMAIN-CONTAINING PROTEIN"/>
    <property type="match status" value="1"/>
</dbReference>
<dbReference type="RefSeq" id="WP_344700589.1">
    <property type="nucleotide sequence ID" value="NZ_BAABCK010000002.1"/>
</dbReference>
<dbReference type="PANTHER" id="PTHR34351">
    <property type="entry name" value="SLR1927 PROTEIN-RELATED"/>
    <property type="match status" value="1"/>
</dbReference>
<accession>A0ABP7E2B1</accession>
<proteinExistence type="predicted"/>
<gene>
    <name evidence="3" type="ORF">GCM10022378_00250</name>
</gene>
<evidence type="ECO:0000256" key="1">
    <source>
        <dbReference type="SAM" id="Phobius"/>
    </source>
</evidence>
<evidence type="ECO:0000259" key="2">
    <source>
        <dbReference type="Pfam" id="PF01882"/>
    </source>
</evidence>
<dbReference type="EMBL" id="BAABCK010000002">
    <property type="protein sequence ID" value="GAA3713350.1"/>
    <property type="molecule type" value="Genomic_DNA"/>
</dbReference>
<feature type="domain" description="DUF58" evidence="2">
    <location>
        <begin position="218"/>
        <end position="291"/>
    </location>
</feature>
<dbReference type="Pfam" id="PF01882">
    <property type="entry name" value="DUF58"/>
    <property type="match status" value="1"/>
</dbReference>
<comment type="caution">
    <text evidence="3">The sequence shown here is derived from an EMBL/GenBank/DDBJ whole genome shotgun (WGS) entry which is preliminary data.</text>
</comment>